<dbReference type="InterPro" id="IPR006665">
    <property type="entry name" value="OmpA-like"/>
</dbReference>
<evidence type="ECO:0000256" key="4">
    <source>
        <dbReference type="SAM" id="MobiDB-lite"/>
    </source>
</evidence>
<organism evidence="7 8">
    <name type="scientific">Rhodocyclus tenuis</name>
    <name type="common">Rhodospirillum tenue</name>
    <dbReference type="NCBI Taxonomy" id="1066"/>
    <lineage>
        <taxon>Bacteria</taxon>
        <taxon>Pseudomonadati</taxon>
        <taxon>Pseudomonadota</taxon>
        <taxon>Betaproteobacteria</taxon>
        <taxon>Rhodocyclales</taxon>
        <taxon>Rhodocyclaceae</taxon>
        <taxon>Rhodocyclus</taxon>
    </lineage>
</organism>
<gene>
    <name evidence="7" type="ORF">GGD90_001821</name>
</gene>
<keyword evidence="5" id="KW-0732">Signal</keyword>
<feature type="domain" description="OmpA-like" evidence="6">
    <location>
        <begin position="164"/>
        <end position="281"/>
    </location>
</feature>
<dbReference type="RefSeq" id="WP_153116203.1">
    <property type="nucleotide sequence ID" value="NZ_JACIGE010000005.1"/>
</dbReference>
<name>A0A840G976_RHOTE</name>
<dbReference type="EMBL" id="JACIGE010000005">
    <property type="protein sequence ID" value="MBB4247450.1"/>
    <property type="molecule type" value="Genomic_DNA"/>
</dbReference>
<dbReference type="OrthoDB" id="9782229at2"/>
<sequence length="284" mass="30498">MNMRFYRPVYGPIGLITLAAALSACGTVPDRNYALDQARTRYVMAQNDPQVLKLAPGELKRAEETLRLAEQSSVNGAPPATVDHLAYMTKQRVTIAQETASSRYAQSITAAAAGERDRTRLGMRTREADQANADARRSEARVERSDARANDLAAQLQELKAKKTDRGLVVTLGDVLFDNASSSLTSASSGDMAKLAAVFRQNPLLKASIEGYTDSVGSANANYALSERRANAVLVALVKLGVPADRLSTQAHGQESPVANNATAAGRQLNRRVEIVFAQDAPAR</sequence>
<reference evidence="7 8" key="1">
    <citation type="submission" date="2020-08" db="EMBL/GenBank/DDBJ databases">
        <title>Genome sequencing of Purple Non-Sulfur Bacteria from various extreme environments.</title>
        <authorList>
            <person name="Mayer M."/>
        </authorList>
    </citation>
    <scope>NUCLEOTIDE SEQUENCE [LARGE SCALE GENOMIC DNA]</scope>
    <source>
        <strain evidence="7 8">2761</strain>
    </source>
</reference>
<protein>
    <submittedName>
        <fullName evidence="7">Outer membrane protein OmpA-like peptidoglycan-associated protein</fullName>
    </submittedName>
</protein>
<dbReference type="InterPro" id="IPR050330">
    <property type="entry name" value="Bact_OuterMem_StrucFunc"/>
</dbReference>
<dbReference type="InterPro" id="IPR036737">
    <property type="entry name" value="OmpA-like_sf"/>
</dbReference>
<dbReference type="Proteomes" id="UP000587070">
    <property type="component" value="Unassembled WGS sequence"/>
</dbReference>
<feature type="signal peptide" evidence="5">
    <location>
        <begin position="1"/>
        <end position="24"/>
    </location>
</feature>
<feature type="chain" id="PRO_5032541079" evidence="5">
    <location>
        <begin position="25"/>
        <end position="284"/>
    </location>
</feature>
<comment type="subcellular location">
    <subcellularLocation>
        <location evidence="1">Cell outer membrane</location>
    </subcellularLocation>
</comment>
<dbReference type="SUPFAM" id="SSF103088">
    <property type="entry name" value="OmpA-like"/>
    <property type="match status" value="1"/>
</dbReference>
<evidence type="ECO:0000256" key="3">
    <source>
        <dbReference type="PROSITE-ProRule" id="PRU00473"/>
    </source>
</evidence>
<evidence type="ECO:0000256" key="5">
    <source>
        <dbReference type="SAM" id="SignalP"/>
    </source>
</evidence>
<evidence type="ECO:0000259" key="6">
    <source>
        <dbReference type="PROSITE" id="PS51123"/>
    </source>
</evidence>
<dbReference type="PANTHER" id="PTHR30329">
    <property type="entry name" value="STATOR ELEMENT OF FLAGELLAR MOTOR COMPLEX"/>
    <property type="match status" value="1"/>
</dbReference>
<feature type="region of interest" description="Disordered" evidence="4">
    <location>
        <begin position="127"/>
        <end position="146"/>
    </location>
</feature>
<dbReference type="PANTHER" id="PTHR30329:SF20">
    <property type="entry name" value="EXPORTED PROTEIN"/>
    <property type="match status" value="1"/>
</dbReference>
<dbReference type="Gene3D" id="3.30.1330.60">
    <property type="entry name" value="OmpA-like domain"/>
    <property type="match status" value="1"/>
</dbReference>
<dbReference type="AlphaFoldDB" id="A0A840G976"/>
<dbReference type="Pfam" id="PF00691">
    <property type="entry name" value="OmpA"/>
    <property type="match status" value="1"/>
</dbReference>
<dbReference type="InterPro" id="IPR025511">
    <property type="entry name" value="DUF4398"/>
</dbReference>
<evidence type="ECO:0000313" key="7">
    <source>
        <dbReference type="EMBL" id="MBB4247450.1"/>
    </source>
</evidence>
<proteinExistence type="predicted"/>
<keyword evidence="2 3" id="KW-0472">Membrane</keyword>
<dbReference type="GO" id="GO:0009279">
    <property type="term" value="C:cell outer membrane"/>
    <property type="evidence" value="ECO:0007669"/>
    <property type="project" value="UniProtKB-SubCell"/>
</dbReference>
<dbReference type="InterPro" id="IPR006664">
    <property type="entry name" value="OMP_bac"/>
</dbReference>
<accession>A0A840G976</accession>
<dbReference type="PRINTS" id="PR01021">
    <property type="entry name" value="OMPADOMAIN"/>
</dbReference>
<evidence type="ECO:0000256" key="2">
    <source>
        <dbReference type="ARBA" id="ARBA00023136"/>
    </source>
</evidence>
<dbReference type="Pfam" id="PF14346">
    <property type="entry name" value="DUF4398"/>
    <property type="match status" value="1"/>
</dbReference>
<evidence type="ECO:0000313" key="8">
    <source>
        <dbReference type="Proteomes" id="UP000587070"/>
    </source>
</evidence>
<dbReference type="PROSITE" id="PS51257">
    <property type="entry name" value="PROKAR_LIPOPROTEIN"/>
    <property type="match status" value="1"/>
</dbReference>
<evidence type="ECO:0000256" key="1">
    <source>
        <dbReference type="ARBA" id="ARBA00004442"/>
    </source>
</evidence>
<keyword evidence="8" id="KW-1185">Reference proteome</keyword>
<comment type="caution">
    <text evidence="7">The sequence shown here is derived from an EMBL/GenBank/DDBJ whole genome shotgun (WGS) entry which is preliminary data.</text>
</comment>
<dbReference type="PROSITE" id="PS51123">
    <property type="entry name" value="OMPA_2"/>
    <property type="match status" value="1"/>
</dbReference>
<dbReference type="CDD" id="cd07185">
    <property type="entry name" value="OmpA_C-like"/>
    <property type="match status" value="1"/>
</dbReference>